<protein>
    <submittedName>
        <fullName evidence="2">Amastin surface glycoprotein</fullName>
    </submittedName>
</protein>
<dbReference type="AlphaFoldDB" id="A0AAW3AXQ5"/>
<keyword evidence="1" id="KW-0472">Membrane</keyword>
<reference evidence="2 3" key="1">
    <citation type="submission" date="2024-02" db="EMBL/GenBank/DDBJ databases">
        <title>FIRST GENOME SEQUENCES OF Leishmania (Viannia) shawi, Leishmania (Viannia) lindenbergi AND Leishmania (Viannia) utingensis.</title>
        <authorList>
            <person name="Resadore F."/>
            <person name="Custodio M.G.F."/>
            <person name="Boite M.C."/>
            <person name="Cupolillo E."/>
            <person name="Ferreira G.E.M."/>
        </authorList>
    </citation>
    <scope>NUCLEOTIDE SEQUENCE [LARGE SCALE GENOMIC DNA]</scope>
    <source>
        <strain evidence="2 3">MHOM/BR/1966/M15733</strain>
    </source>
</reference>
<comment type="caution">
    <text evidence="2">The sequence shown here is derived from an EMBL/GenBank/DDBJ whole genome shotgun (WGS) entry which is preliminary data.</text>
</comment>
<dbReference type="InterPro" id="IPR009944">
    <property type="entry name" value="Amastin"/>
</dbReference>
<dbReference type="PANTHER" id="PTHR33297">
    <property type="entry name" value="AMASTIN-LIKE SURFACE PROTEIN-LIKE PROTEIN-RELATED"/>
    <property type="match status" value="1"/>
</dbReference>
<dbReference type="PANTHER" id="PTHR33297:SF4">
    <property type="entry name" value="AMASTIN"/>
    <property type="match status" value="1"/>
</dbReference>
<evidence type="ECO:0000313" key="3">
    <source>
        <dbReference type="Proteomes" id="UP001500131"/>
    </source>
</evidence>
<dbReference type="Proteomes" id="UP001500131">
    <property type="component" value="Unassembled WGS sequence"/>
</dbReference>
<gene>
    <name evidence="2" type="ORF">Q4I31_000336</name>
</gene>
<feature type="transmembrane region" description="Helical" evidence="1">
    <location>
        <begin position="6"/>
        <end position="27"/>
    </location>
</feature>
<feature type="transmembrane region" description="Helical" evidence="1">
    <location>
        <begin position="146"/>
        <end position="173"/>
    </location>
</feature>
<keyword evidence="3" id="KW-1185">Reference proteome</keyword>
<name>A0AAW3AXQ5_9TRYP</name>
<keyword evidence="1" id="KW-0812">Transmembrane</keyword>
<dbReference type="EMBL" id="JBAMZK010000001">
    <property type="protein sequence ID" value="KAL0515185.1"/>
    <property type="molecule type" value="Genomic_DNA"/>
</dbReference>
<organism evidence="2 3">
    <name type="scientific">Leishmania lindenbergi</name>
    <dbReference type="NCBI Taxonomy" id="651832"/>
    <lineage>
        <taxon>Eukaryota</taxon>
        <taxon>Discoba</taxon>
        <taxon>Euglenozoa</taxon>
        <taxon>Kinetoplastea</taxon>
        <taxon>Metakinetoplastina</taxon>
        <taxon>Trypanosomatida</taxon>
        <taxon>Trypanosomatidae</taxon>
        <taxon>Leishmaniinae</taxon>
        <taxon>Leishmania</taxon>
    </lineage>
</organism>
<accession>A0AAW3AXQ5</accession>
<evidence type="ECO:0000313" key="2">
    <source>
        <dbReference type="EMBL" id="KAL0515185.1"/>
    </source>
</evidence>
<sequence>MEFNVFIIVYAVLQFIAFLLVVVGTPLDMFRVRGRLVPTQQACLTLWGFKDSCGDRSISRTLATFFNQCTEARNHFYVAATLAVISIFVYCAAFVLGVIMLYCCVYLRWVCLVLNIVGSVTLATSWVFVVLVFHQTDLSNCLLMRVSISFGVGFAVFLVAWVLELVSIAFLFIPWQYQDLDESSHSKKSNSQEE</sequence>
<proteinExistence type="predicted"/>
<evidence type="ECO:0000256" key="1">
    <source>
        <dbReference type="SAM" id="Phobius"/>
    </source>
</evidence>
<feature type="transmembrane region" description="Helical" evidence="1">
    <location>
        <begin position="106"/>
        <end position="134"/>
    </location>
</feature>
<feature type="transmembrane region" description="Helical" evidence="1">
    <location>
        <begin position="76"/>
        <end position="100"/>
    </location>
</feature>
<keyword evidence="1" id="KW-1133">Transmembrane helix</keyword>
<dbReference type="Pfam" id="PF07344">
    <property type="entry name" value="Amastin"/>
    <property type="match status" value="1"/>
</dbReference>